<reference evidence="5" key="1">
    <citation type="submission" date="2025-08" db="UniProtKB">
        <authorList>
            <consortium name="Ensembl"/>
        </authorList>
    </citation>
    <scope>IDENTIFICATION</scope>
</reference>
<dbReference type="InterPro" id="IPR035992">
    <property type="entry name" value="Ricin_B-like_lectins"/>
</dbReference>
<evidence type="ECO:0000256" key="2">
    <source>
        <dbReference type="ARBA" id="ARBA00022737"/>
    </source>
</evidence>
<sequence length="777" mass="85259">MLKKHVSGARSLHPEPGADMPASSRPTSRLGGSLLFGSLLPATKEASALEPLGKKLSALPPHGAPGLRKVPGQLPLLCGRRPPPEKPACAEPPEGWSPALKTQGCEVIVFSEPGCQGTSREVWDDTADGSAWAAASVRVVRGCWVLYERPEFQGRKLVLPEGDMDLRVPGPAWNTQGIGSLRRAVGDYCVPEICLFSEEGLAGEQVKLTEALEDLQDLETPLQVASATVSAGLWLLYPKPFFEDTPYILEPGEYPTSEAWGTSDPSVGSLKPIRLGCPSVEKPGEPKAVVYEAPGFQGRSWEVSRDIYNLQQPEDSQSPHLASVGSLRILGGCWVGYEKEGFRGHQYLLEEGAYADWSQWGGFDQWLTSLRVIRTDFGDPAVVLFEAVDFEGPGVEVSTAVPDVELVRHGPRTQAIHVLSGVWVAYEDKVAPQGLAGHPSPPLSFQSSPSLGHSFCPIQLPSFIFISTPLFFQIQLFSGPDFLGDHISFEDDQASLPAAFQPQSCRVHGGSWILFDDKNFQGDQHILSEGEFPTLTAMGCLSSTILGSLRKVPLHFSEPAIFLYGLECFEGKEIELDQEVRSLQAEGFNNHVLSVRIKGGVWVLCEHSDFRGRQWLVSSSEITNWLTYSGTQRVGSLYPIKQRRAYFRLWNASLGGFLAVPDHVEDMKAGRVVVSEPRAGGSCIWYYEDGLLKNQVAPTMSLQVIGPPSLGSKVVLWAESRLPRQTWSINELGHICSQMFEGRILDVKGGRGYDRDHVVLWELAKDRASQIWTVHVL</sequence>
<dbReference type="Gene3D" id="2.80.10.50">
    <property type="match status" value="1"/>
</dbReference>
<feature type="domain" description="Beta/gamma crystallin 'Greek key'" evidence="4">
    <location>
        <begin position="232"/>
        <end position="274"/>
    </location>
</feature>
<dbReference type="GO" id="GO:0007601">
    <property type="term" value="P:visual perception"/>
    <property type="evidence" value="ECO:0007669"/>
    <property type="project" value="TreeGrafter"/>
</dbReference>
<comment type="similarity">
    <text evidence="1">Belongs to the beta/gamma-crystallin family.</text>
</comment>
<dbReference type="GO" id="GO:0002088">
    <property type="term" value="P:lens development in camera-type eye"/>
    <property type="evidence" value="ECO:0007669"/>
    <property type="project" value="TreeGrafter"/>
</dbReference>
<dbReference type="GeneTree" id="ENSGT00940000157740"/>
<dbReference type="PRINTS" id="PR01367">
    <property type="entry name" value="BGCRYSTALLIN"/>
</dbReference>
<feature type="domain" description="Beta/gamma crystallin 'Greek key'" evidence="4">
    <location>
        <begin position="600"/>
        <end position="641"/>
    </location>
</feature>
<dbReference type="PROSITE" id="PS50915">
    <property type="entry name" value="CRYSTALLIN_BETA_GAMMA"/>
    <property type="match status" value="6"/>
</dbReference>
<feature type="domain" description="Beta/gamma crystallin 'Greek key'" evidence="4">
    <location>
        <begin position="142"/>
        <end position="185"/>
    </location>
</feature>
<feature type="domain" description="Beta/gamma crystallin 'Greek key'" evidence="4">
    <location>
        <begin position="332"/>
        <end position="374"/>
    </location>
</feature>
<evidence type="ECO:0000313" key="5">
    <source>
        <dbReference type="Ensembl" id="ENSMMMP00000015813.1"/>
    </source>
</evidence>
<organism evidence="5 6">
    <name type="scientific">Marmota marmota marmota</name>
    <name type="common">Alpine marmot</name>
    <dbReference type="NCBI Taxonomy" id="9994"/>
    <lineage>
        <taxon>Eukaryota</taxon>
        <taxon>Metazoa</taxon>
        <taxon>Chordata</taxon>
        <taxon>Craniata</taxon>
        <taxon>Vertebrata</taxon>
        <taxon>Euteleostomi</taxon>
        <taxon>Mammalia</taxon>
        <taxon>Eutheria</taxon>
        <taxon>Euarchontoglires</taxon>
        <taxon>Glires</taxon>
        <taxon>Rodentia</taxon>
        <taxon>Sciuromorpha</taxon>
        <taxon>Sciuridae</taxon>
        <taxon>Xerinae</taxon>
        <taxon>Marmotini</taxon>
        <taxon>Marmota</taxon>
    </lineage>
</organism>
<dbReference type="Proteomes" id="UP000694407">
    <property type="component" value="Unplaced"/>
</dbReference>
<feature type="region of interest" description="Disordered" evidence="3">
    <location>
        <begin position="1"/>
        <end position="29"/>
    </location>
</feature>
<dbReference type="SMART" id="SM00247">
    <property type="entry name" value="XTALbg"/>
    <property type="match status" value="5"/>
</dbReference>
<dbReference type="InterPro" id="IPR001064">
    <property type="entry name" value="Beta/gamma_crystallin"/>
</dbReference>
<dbReference type="AlphaFoldDB" id="A0A8C5ZNV2"/>
<keyword evidence="2" id="KW-0677">Repeat</keyword>
<dbReference type="Gene3D" id="2.60.20.10">
    <property type="entry name" value="Crystallins"/>
    <property type="match status" value="6"/>
</dbReference>
<dbReference type="InterPro" id="IPR050252">
    <property type="entry name" value="Beta/Gamma-Crystallin"/>
</dbReference>
<dbReference type="SUPFAM" id="SSF49695">
    <property type="entry name" value="gamma-Crystallin-like"/>
    <property type="match status" value="3"/>
</dbReference>
<evidence type="ECO:0000259" key="4">
    <source>
        <dbReference type="PROSITE" id="PS50915"/>
    </source>
</evidence>
<keyword evidence="6" id="KW-1185">Reference proteome</keyword>
<protein>
    <recommendedName>
        <fullName evidence="4">Beta/gamma crystallin 'Greek key' domain-containing protein</fullName>
    </recommendedName>
</protein>
<dbReference type="PANTHER" id="PTHR11818:SF50">
    <property type="entry name" value="BETA_GAMMA CRYSTALLIN DOMAIN-CONTAINING PROTEIN 2"/>
    <property type="match status" value="1"/>
</dbReference>
<accession>A0A8C5ZNV2</accession>
<evidence type="ECO:0000256" key="1">
    <source>
        <dbReference type="ARBA" id="ARBA00009646"/>
    </source>
</evidence>
<dbReference type="SUPFAM" id="SSF50370">
    <property type="entry name" value="Ricin B-like lectins"/>
    <property type="match status" value="1"/>
</dbReference>
<evidence type="ECO:0000313" key="6">
    <source>
        <dbReference type="Proteomes" id="UP000694407"/>
    </source>
</evidence>
<dbReference type="PROSITE" id="PS50231">
    <property type="entry name" value="RICIN_B_LECTIN"/>
    <property type="match status" value="1"/>
</dbReference>
<feature type="domain" description="Beta/gamma crystallin 'Greek key'" evidence="4">
    <location>
        <begin position="510"/>
        <end position="553"/>
    </location>
</feature>
<reference evidence="5" key="2">
    <citation type="submission" date="2025-09" db="UniProtKB">
        <authorList>
            <consortium name="Ensembl"/>
        </authorList>
    </citation>
    <scope>IDENTIFICATION</scope>
</reference>
<dbReference type="GO" id="GO:0005212">
    <property type="term" value="F:structural constituent of eye lens"/>
    <property type="evidence" value="ECO:0007669"/>
    <property type="project" value="TreeGrafter"/>
</dbReference>
<evidence type="ECO:0000256" key="3">
    <source>
        <dbReference type="SAM" id="MobiDB-lite"/>
    </source>
</evidence>
<dbReference type="Ensembl" id="ENSMMMT00000018009.1">
    <property type="protein sequence ID" value="ENSMMMP00000015813.1"/>
    <property type="gene ID" value="ENSMMMG00000014058.1"/>
</dbReference>
<dbReference type="Pfam" id="PF00030">
    <property type="entry name" value="Crystall"/>
    <property type="match status" value="6"/>
</dbReference>
<name>A0A8C5ZNV2_MARMA</name>
<proteinExistence type="inferred from homology"/>
<feature type="domain" description="Beta/gamma crystallin 'Greek key'" evidence="4">
    <location>
        <begin position="286"/>
        <end position="331"/>
    </location>
</feature>
<dbReference type="PANTHER" id="PTHR11818">
    <property type="entry name" value="BETA/GAMMA CRYSTALLIN"/>
    <property type="match status" value="1"/>
</dbReference>
<dbReference type="InterPro" id="IPR011024">
    <property type="entry name" value="G_crystallin-like"/>
</dbReference>